<dbReference type="Gene3D" id="1.20.1080.10">
    <property type="entry name" value="Glycerol uptake facilitator protein"/>
    <property type="match status" value="1"/>
</dbReference>
<feature type="transmembrane region" description="Helical" evidence="8">
    <location>
        <begin position="37"/>
        <end position="57"/>
    </location>
</feature>
<evidence type="ECO:0000259" key="9">
    <source>
        <dbReference type="PROSITE" id="PS51371"/>
    </source>
</evidence>
<evidence type="ECO:0000256" key="8">
    <source>
        <dbReference type="SAM" id="Phobius"/>
    </source>
</evidence>
<comment type="subcellular location">
    <subcellularLocation>
        <location evidence="1">Membrane</location>
        <topology evidence="1">Multi-pass membrane protein</topology>
    </subcellularLocation>
</comment>
<dbReference type="InterPro" id="IPR000644">
    <property type="entry name" value="CBS_dom"/>
</dbReference>
<dbReference type="SUPFAM" id="SSF54631">
    <property type="entry name" value="CBS-domain pair"/>
    <property type="match status" value="1"/>
</dbReference>
<dbReference type="PANTHER" id="PTHR30520">
    <property type="entry name" value="FORMATE TRANSPORTER-RELATED"/>
    <property type="match status" value="1"/>
</dbReference>
<organism evidence="10 11">
    <name type="scientific">Photobacterium atrarenae</name>
    <dbReference type="NCBI Taxonomy" id="865757"/>
    <lineage>
        <taxon>Bacteria</taxon>
        <taxon>Pseudomonadati</taxon>
        <taxon>Pseudomonadota</taxon>
        <taxon>Gammaproteobacteria</taxon>
        <taxon>Vibrionales</taxon>
        <taxon>Vibrionaceae</taxon>
        <taxon>Photobacterium</taxon>
    </lineage>
</organism>
<feature type="transmembrane region" description="Helical" evidence="8">
    <location>
        <begin position="162"/>
        <end position="182"/>
    </location>
</feature>
<protein>
    <recommendedName>
        <fullName evidence="6">Formate transporter FocA</fullName>
    </recommendedName>
</protein>
<keyword evidence="7" id="KW-0129">CBS domain</keyword>
<name>A0ABY5GGZ2_9GAMM</name>
<dbReference type="PROSITE" id="PS01006">
    <property type="entry name" value="FORMATE_NITRITE_TP_2"/>
    <property type="match status" value="1"/>
</dbReference>
<dbReference type="InterPro" id="IPR046342">
    <property type="entry name" value="CBS_dom_sf"/>
</dbReference>
<reference evidence="10" key="1">
    <citation type="submission" date="2022-07" db="EMBL/GenBank/DDBJ databases">
        <title>Genome sequencing of Photobacterium atrarenae GJH2-4.</title>
        <authorList>
            <person name="Park S.-J."/>
        </authorList>
    </citation>
    <scope>NUCLEOTIDE SEQUENCE</scope>
    <source>
        <strain evidence="10">GJH2-4</strain>
    </source>
</reference>
<dbReference type="Gene3D" id="3.10.580.10">
    <property type="entry name" value="CBS-domain"/>
    <property type="match status" value="2"/>
</dbReference>
<dbReference type="PANTHER" id="PTHR30520:SF6">
    <property type="entry name" value="FORMATE_NITRATE FAMILY TRANSPORTER (EUROFUNG)"/>
    <property type="match status" value="1"/>
</dbReference>
<dbReference type="SMART" id="SM00116">
    <property type="entry name" value="CBS"/>
    <property type="match status" value="2"/>
</dbReference>
<evidence type="ECO:0000313" key="10">
    <source>
        <dbReference type="EMBL" id="UTV28395.1"/>
    </source>
</evidence>
<evidence type="ECO:0000256" key="5">
    <source>
        <dbReference type="ARBA" id="ARBA00049660"/>
    </source>
</evidence>
<comment type="similarity">
    <text evidence="5">Belongs to the FNT transporter (TC 1.A.16) family.</text>
</comment>
<dbReference type="RefSeq" id="WP_255389709.1">
    <property type="nucleotide sequence ID" value="NZ_CP101508.1"/>
</dbReference>
<dbReference type="InterPro" id="IPR024002">
    <property type="entry name" value="For/NO2_transpt_CS"/>
</dbReference>
<keyword evidence="4 8" id="KW-0472">Membrane</keyword>
<dbReference type="EMBL" id="CP101508">
    <property type="protein sequence ID" value="UTV28395.1"/>
    <property type="molecule type" value="Genomic_DNA"/>
</dbReference>
<keyword evidence="2 8" id="KW-0812">Transmembrane</keyword>
<sequence length="498" mass="54184">MASAMPSTPGDFNPKEMMKQAEIYAVGKTAKPTRTTVALAVTAGVFIGLAFVFYLTVTTGGSHLSWGLNRLLGGLAFSLGLILVVICGGELFTSTVLSAIACANRQITPRRMIATWSKVYAGNFLGAMLLLVLVMMAGLYQLDGGQWGLNALNVAQHKLHHQPLQAFALGVLCNMLVCLAVWMTFCSANMMTKMAMLILPVAMFVSTGFEHSVANMFMVPLGITIQHLAPASFWVELGADPSQYADLTISNFVFANLIPVTLGNIVGGGVLVGLGYWTIYRAPLQALPGATLIQPDFSNQSTRNMDNTMLQDNLLVNDFMRPADVTLQPGMPVAEALDQLLAAQLTGAPVLTQDQRLVGYFSLHDSLVDLWLNDYMPDPERKVQDLMKHEIQTVSPDNAIVEIAEYMSIDKNILYPVSSGGIATQLTTQSLSERARTMVITRPHQFPVVVDDKLVGIISRQDVMRALRPVYGQMVAVTELENDARHSDNTSDDRAELA</sequence>
<dbReference type="InterPro" id="IPR023999">
    <property type="entry name" value="Formate_transptr_FocA"/>
</dbReference>
<evidence type="ECO:0000313" key="11">
    <source>
        <dbReference type="Proteomes" id="UP001057998"/>
    </source>
</evidence>
<keyword evidence="11" id="KW-1185">Reference proteome</keyword>
<dbReference type="Proteomes" id="UP001057998">
    <property type="component" value="Chromosome 1"/>
</dbReference>
<dbReference type="PROSITE" id="PS01005">
    <property type="entry name" value="FORMATE_NITRITE_TP_1"/>
    <property type="match status" value="1"/>
</dbReference>
<dbReference type="Pfam" id="PF00571">
    <property type="entry name" value="CBS"/>
    <property type="match status" value="2"/>
</dbReference>
<feature type="domain" description="CBS" evidence="9">
    <location>
        <begin position="320"/>
        <end position="380"/>
    </location>
</feature>
<evidence type="ECO:0000256" key="3">
    <source>
        <dbReference type="ARBA" id="ARBA00022989"/>
    </source>
</evidence>
<evidence type="ECO:0000256" key="7">
    <source>
        <dbReference type="PROSITE-ProRule" id="PRU00703"/>
    </source>
</evidence>
<dbReference type="NCBIfam" id="TIGR04060">
    <property type="entry name" value="formate_focA"/>
    <property type="match status" value="1"/>
</dbReference>
<evidence type="ECO:0000256" key="1">
    <source>
        <dbReference type="ARBA" id="ARBA00004141"/>
    </source>
</evidence>
<gene>
    <name evidence="10" type="primary">focA</name>
    <name evidence="10" type="ORF">NNL38_03850</name>
</gene>
<proteinExistence type="inferred from homology"/>
<feature type="domain" description="CBS" evidence="9">
    <location>
        <begin position="417"/>
        <end position="477"/>
    </location>
</feature>
<feature type="transmembrane region" description="Helical" evidence="8">
    <location>
        <begin position="77"/>
        <end position="103"/>
    </location>
</feature>
<feature type="transmembrane region" description="Helical" evidence="8">
    <location>
        <begin position="124"/>
        <end position="142"/>
    </location>
</feature>
<feature type="transmembrane region" description="Helical" evidence="8">
    <location>
        <begin position="252"/>
        <end position="277"/>
    </location>
</feature>
<dbReference type="InterPro" id="IPR000292">
    <property type="entry name" value="For/NO2_transpt"/>
</dbReference>
<dbReference type="Pfam" id="PF01226">
    <property type="entry name" value="Form_Nir_trans"/>
    <property type="match status" value="1"/>
</dbReference>
<evidence type="ECO:0000256" key="2">
    <source>
        <dbReference type="ARBA" id="ARBA00022692"/>
    </source>
</evidence>
<keyword evidence="3 8" id="KW-1133">Transmembrane helix</keyword>
<evidence type="ECO:0000256" key="6">
    <source>
        <dbReference type="NCBIfam" id="TIGR04060"/>
    </source>
</evidence>
<dbReference type="NCBIfam" id="TIGR00790">
    <property type="entry name" value="fnt"/>
    <property type="match status" value="1"/>
</dbReference>
<dbReference type="InterPro" id="IPR023271">
    <property type="entry name" value="Aquaporin-like"/>
</dbReference>
<evidence type="ECO:0000256" key="4">
    <source>
        <dbReference type="ARBA" id="ARBA00023136"/>
    </source>
</evidence>
<dbReference type="PROSITE" id="PS51371">
    <property type="entry name" value="CBS"/>
    <property type="match status" value="2"/>
</dbReference>
<accession>A0ABY5GGZ2</accession>